<protein>
    <submittedName>
        <fullName evidence="2">Uncharacterized protein</fullName>
    </submittedName>
</protein>
<evidence type="ECO:0000313" key="3">
    <source>
        <dbReference type="Proteomes" id="UP000335636"/>
    </source>
</evidence>
<feature type="region of interest" description="Disordered" evidence="1">
    <location>
        <begin position="44"/>
        <end position="70"/>
    </location>
</feature>
<dbReference type="Proteomes" id="UP000335636">
    <property type="component" value="Unassembled WGS sequence"/>
</dbReference>
<organism evidence="2 3">
    <name type="scientific">Marmota monax</name>
    <name type="common">Woodchuck</name>
    <dbReference type="NCBI Taxonomy" id="9995"/>
    <lineage>
        <taxon>Eukaryota</taxon>
        <taxon>Metazoa</taxon>
        <taxon>Chordata</taxon>
        <taxon>Craniata</taxon>
        <taxon>Vertebrata</taxon>
        <taxon>Euteleostomi</taxon>
        <taxon>Mammalia</taxon>
        <taxon>Eutheria</taxon>
        <taxon>Euarchontoglires</taxon>
        <taxon>Glires</taxon>
        <taxon>Rodentia</taxon>
        <taxon>Sciuromorpha</taxon>
        <taxon>Sciuridae</taxon>
        <taxon>Xerinae</taxon>
        <taxon>Marmotini</taxon>
        <taxon>Marmota</taxon>
    </lineage>
</organism>
<keyword evidence="3" id="KW-1185">Reference proteome</keyword>
<sequence>MAEASRKCCWRVILSGEKESRFLPVQFRLLGLYFWEGGHYGEGTAGQGQEKPRALGRKDSAGHSGTEAGTLHLPSLKLSVGVGVLQGSPAVCGGHSKEAP</sequence>
<gene>
    <name evidence="2" type="ORF">MONAX_5E025867</name>
</gene>
<name>A0A5E4CXF9_MARMO</name>
<accession>A0A5E4CXF9</accession>
<proteinExistence type="predicted"/>
<feature type="compositionally biased region" description="Basic and acidic residues" evidence="1">
    <location>
        <begin position="50"/>
        <end position="61"/>
    </location>
</feature>
<evidence type="ECO:0000256" key="1">
    <source>
        <dbReference type="SAM" id="MobiDB-lite"/>
    </source>
</evidence>
<reference evidence="2" key="1">
    <citation type="submission" date="2019-04" db="EMBL/GenBank/DDBJ databases">
        <authorList>
            <person name="Alioto T."/>
            <person name="Alioto T."/>
        </authorList>
    </citation>
    <scope>NUCLEOTIDE SEQUENCE [LARGE SCALE GENOMIC DNA]</scope>
</reference>
<evidence type="ECO:0000313" key="2">
    <source>
        <dbReference type="EMBL" id="VTJ86534.1"/>
    </source>
</evidence>
<comment type="caution">
    <text evidence="2">The sequence shown here is derived from an EMBL/GenBank/DDBJ whole genome shotgun (WGS) entry which is preliminary data.</text>
</comment>
<dbReference type="EMBL" id="CABDUW010002366">
    <property type="protein sequence ID" value="VTJ86534.1"/>
    <property type="molecule type" value="Genomic_DNA"/>
</dbReference>
<dbReference type="AlphaFoldDB" id="A0A5E4CXF9"/>